<dbReference type="SUPFAM" id="SSF47823">
    <property type="entry name" value="lambda integrase-like, N-terminal domain"/>
    <property type="match status" value="1"/>
</dbReference>
<dbReference type="Pfam" id="PF02899">
    <property type="entry name" value="Phage_int_SAM_1"/>
    <property type="match status" value="1"/>
</dbReference>
<feature type="active site" evidence="9">
    <location>
        <position position="187"/>
    </location>
</feature>
<proteinExistence type="inferred from homology"/>
<gene>
    <name evidence="9" type="primary">xerC</name>
    <name evidence="12" type="ORF">ACFSX5_08180</name>
</gene>
<evidence type="ECO:0000256" key="4">
    <source>
        <dbReference type="ARBA" id="ARBA00022829"/>
    </source>
</evidence>
<dbReference type="RefSeq" id="WP_386832782.1">
    <property type="nucleotide sequence ID" value="NZ_JBHUNP010000001.1"/>
</dbReference>
<dbReference type="Proteomes" id="UP001597521">
    <property type="component" value="Unassembled WGS sequence"/>
</dbReference>
<dbReference type="PANTHER" id="PTHR30349:SF90">
    <property type="entry name" value="TYROSINE RECOMBINASE XERD"/>
    <property type="match status" value="1"/>
</dbReference>
<keyword evidence="6 9" id="KW-0238">DNA-binding</keyword>
<evidence type="ECO:0000256" key="6">
    <source>
        <dbReference type="ARBA" id="ARBA00023125"/>
    </source>
</evidence>
<dbReference type="InterPro" id="IPR002104">
    <property type="entry name" value="Integrase_catalytic"/>
</dbReference>
<evidence type="ECO:0000313" key="12">
    <source>
        <dbReference type="EMBL" id="MFD2647764.1"/>
    </source>
</evidence>
<keyword evidence="7 9" id="KW-0233">DNA recombination</keyword>
<dbReference type="InterPro" id="IPR011010">
    <property type="entry name" value="DNA_brk_join_enz"/>
</dbReference>
<feature type="active site" evidence="9">
    <location>
        <position position="255"/>
    </location>
</feature>
<evidence type="ECO:0000256" key="5">
    <source>
        <dbReference type="ARBA" id="ARBA00022908"/>
    </source>
</evidence>
<keyword evidence="3 9" id="KW-0132">Cell division</keyword>
<protein>
    <recommendedName>
        <fullName evidence="9">Tyrosine recombinase XerC</fullName>
    </recommendedName>
</protein>
<dbReference type="SUPFAM" id="SSF56349">
    <property type="entry name" value="DNA breaking-rejoining enzymes"/>
    <property type="match status" value="1"/>
</dbReference>
<dbReference type="Pfam" id="PF00589">
    <property type="entry name" value="Phage_integrase"/>
    <property type="match status" value="1"/>
</dbReference>
<accession>A0ABW5QJH1</accession>
<evidence type="ECO:0000259" key="11">
    <source>
        <dbReference type="PROSITE" id="PS51900"/>
    </source>
</evidence>
<dbReference type="PROSITE" id="PS51900">
    <property type="entry name" value="CB"/>
    <property type="match status" value="1"/>
</dbReference>
<comment type="function">
    <text evidence="9">Site-specific tyrosine recombinase, which acts by catalyzing the cutting and rejoining of the recombining DNA molecules. The XerC-XerD complex is essential to convert dimers of the bacterial chromosome into monomers to permit their segregation at cell division. It also contributes to the segregational stability of plasmids.</text>
</comment>
<feature type="active site" evidence="9">
    <location>
        <position position="258"/>
    </location>
</feature>
<dbReference type="InterPro" id="IPR050090">
    <property type="entry name" value="Tyrosine_recombinase_XerCD"/>
</dbReference>
<evidence type="ECO:0000256" key="1">
    <source>
        <dbReference type="ARBA" id="ARBA00004496"/>
    </source>
</evidence>
<dbReference type="InterPro" id="IPR044068">
    <property type="entry name" value="CB"/>
</dbReference>
<comment type="subunit">
    <text evidence="9">Forms a cyclic heterotetrameric complex composed of two molecules of XerC and two molecules of XerD.</text>
</comment>
<name>A0ABW5QJH1_9HYPH</name>
<dbReference type="InterPro" id="IPR023009">
    <property type="entry name" value="Tyrosine_recombinase_XerC/XerD"/>
</dbReference>
<evidence type="ECO:0000256" key="8">
    <source>
        <dbReference type="ARBA" id="ARBA00023306"/>
    </source>
</evidence>
<dbReference type="PANTHER" id="PTHR30349">
    <property type="entry name" value="PHAGE INTEGRASE-RELATED"/>
    <property type="match status" value="1"/>
</dbReference>
<dbReference type="Gene3D" id="1.10.150.130">
    <property type="match status" value="1"/>
</dbReference>
<feature type="active site" evidence="9">
    <location>
        <position position="281"/>
    </location>
</feature>
<evidence type="ECO:0000256" key="9">
    <source>
        <dbReference type="HAMAP-Rule" id="MF_01808"/>
    </source>
</evidence>
<feature type="active site" evidence="9">
    <location>
        <position position="165"/>
    </location>
</feature>
<dbReference type="EMBL" id="JBHUNP010000001">
    <property type="protein sequence ID" value="MFD2647764.1"/>
    <property type="molecule type" value="Genomic_DNA"/>
</dbReference>
<evidence type="ECO:0000259" key="10">
    <source>
        <dbReference type="PROSITE" id="PS51898"/>
    </source>
</evidence>
<reference evidence="13" key="1">
    <citation type="journal article" date="2019" name="Int. J. Syst. Evol. Microbiol.">
        <title>The Global Catalogue of Microorganisms (GCM) 10K type strain sequencing project: providing services to taxonomists for standard genome sequencing and annotation.</title>
        <authorList>
            <consortium name="The Broad Institute Genomics Platform"/>
            <consortium name="The Broad Institute Genome Sequencing Center for Infectious Disease"/>
            <person name="Wu L."/>
            <person name="Ma J."/>
        </authorList>
    </citation>
    <scope>NUCLEOTIDE SEQUENCE [LARGE SCALE GENOMIC DNA]</scope>
    <source>
        <strain evidence="13">CCM 7427</strain>
    </source>
</reference>
<keyword evidence="2 9" id="KW-0963">Cytoplasm</keyword>
<dbReference type="HAMAP" id="MF_01808">
    <property type="entry name" value="Recomb_XerC_XerD"/>
    <property type="match status" value="1"/>
</dbReference>
<feature type="domain" description="Tyr recombinase" evidence="10">
    <location>
        <begin position="122"/>
        <end position="303"/>
    </location>
</feature>
<feature type="domain" description="Core-binding (CB)" evidence="11">
    <location>
        <begin position="10"/>
        <end position="101"/>
    </location>
</feature>
<evidence type="ECO:0000256" key="7">
    <source>
        <dbReference type="ARBA" id="ARBA00023172"/>
    </source>
</evidence>
<dbReference type="PROSITE" id="PS51898">
    <property type="entry name" value="TYR_RECOMBINASE"/>
    <property type="match status" value="1"/>
</dbReference>
<keyword evidence="4 9" id="KW-0159">Chromosome partition</keyword>
<dbReference type="Gene3D" id="1.10.443.10">
    <property type="entry name" value="Intergrase catalytic core"/>
    <property type="match status" value="1"/>
</dbReference>
<dbReference type="InterPro" id="IPR010998">
    <property type="entry name" value="Integrase_recombinase_N"/>
</dbReference>
<keyword evidence="8 9" id="KW-0131">Cell cycle</keyword>
<evidence type="ECO:0000313" key="13">
    <source>
        <dbReference type="Proteomes" id="UP001597521"/>
    </source>
</evidence>
<comment type="subcellular location">
    <subcellularLocation>
        <location evidence="1 9">Cytoplasm</location>
    </subcellularLocation>
</comment>
<organism evidence="12 13">
    <name type="scientific">Devosia albogilva</name>
    <dbReference type="NCBI Taxonomy" id="429726"/>
    <lineage>
        <taxon>Bacteria</taxon>
        <taxon>Pseudomonadati</taxon>
        <taxon>Pseudomonadota</taxon>
        <taxon>Alphaproteobacteria</taxon>
        <taxon>Hyphomicrobiales</taxon>
        <taxon>Devosiaceae</taxon>
        <taxon>Devosia</taxon>
    </lineage>
</organism>
<keyword evidence="5 9" id="KW-0229">DNA integration</keyword>
<comment type="similarity">
    <text evidence="9">Belongs to the 'phage' integrase family. XerC subfamily.</text>
</comment>
<keyword evidence="13" id="KW-1185">Reference proteome</keyword>
<sequence>MVDRAFATDSTVSALVSGWLTELESVRRLATKTLESYQRDLDQFLSFLAGHSGGAVSLDTLRQLRGADIRAFMAVRRGDGIGSRSLARALSALRSFLGHLERKGILSSEALNVIRTPKLPRSLPKALTVPEARATIATTEELEDRPWVAARDTAVLALCYGAGLRISEALAITRSDLEAASLRVTGKGGKVRLVPLLGAVRQAVEHYIELCPFTPEPDAPLFRGVKGGVLSPRLIQMRVAQLRGALSLPPSATPHALRHSFATHLLSRGGDLRAIQELLGHASLSTTQIYTAVDTDRLLDAYRRAHPRG</sequence>
<comment type="caution">
    <text evidence="12">The sequence shown here is derived from an EMBL/GenBank/DDBJ whole genome shotgun (WGS) entry which is preliminary data.</text>
</comment>
<dbReference type="InterPro" id="IPR004107">
    <property type="entry name" value="Integrase_SAM-like_N"/>
</dbReference>
<dbReference type="InterPro" id="IPR013762">
    <property type="entry name" value="Integrase-like_cat_sf"/>
</dbReference>
<feature type="active site" description="O-(3'-phospho-DNA)-tyrosine intermediate" evidence="9">
    <location>
        <position position="290"/>
    </location>
</feature>
<evidence type="ECO:0000256" key="3">
    <source>
        <dbReference type="ARBA" id="ARBA00022618"/>
    </source>
</evidence>
<evidence type="ECO:0000256" key="2">
    <source>
        <dbReference type="ARBA" id="ARBA00022490"/>
    </source>
</evidence>